<sequence>MDSDPELQVLIATVAFTMGINCRKILDSVSWNFPSSVDDFWQAKRRAGRIEEVVCRGIAIVPPSLMKAVKDLVTGLDGGKPATIVQIVSKGKKKKKKGSNLPMEESKARFLIEETCYIGFLNRHYQNPGSSLLDCQEAERANFCSLCTTRYERDSGISLPTSPSLAWKPSIPSSNKQPSECKSKTKLGKQEKQEQRKWLIDFRSMVRSEFQPQDRYLSNHPISWFLLDHIIDNILHSFLTIMSHAELVQLLNQHSWKYTSSRSEQQYDLLSDFQRSIRQRRKEESKERAARKRTAKESDDDESSDSGMSCDTAELPGRSPSPLTSVNLQPSLHVYQAAQPAPPKPRKPREAQQSVAEYSASFGPQRTKRIR</sequence>
<evidence type="ECO:0000313" key="3">
    <source>
        <dbReference type="Proteomes" id="UP001437256"/>
    </source>
</evidence>
<gene>
    <name evidence="2" type="ORF">AAF712_016673</name>
</gene>
<organism evidence="2 3">
    <name type="scientific">Marasmius tenuissimus</name>
    <dbReference type="NCBI Taxonomy" id="585030"/>
    <lineage>
        <taxon>Eukaryota</taxon>
        <taxon>Fungi</taxon>
        <taxon>Dikarya</taxon>
        <taxon>Basidiomycota</taxon>
        <taxon>Agaricomycotina</taxon>
        <taxon>Agaricomycetes</taxon>
        <taxon>Agaricomycetidae</taxon>
        <taxon>Agaricales</taxon>
        <taxon>Marasmiineae</taxon>
        <taxon>Marasmiaceae</taxon>
        <taxon>Marasmius</taxon>
    </lineage>
</organism>
<feature type="compositionally biased region" description="Polar residues" evidence="1">
    <location>
        <begin position="321"/>
        <end position="330"/>
    </location>
</feature>
<dbReference type="SUPFAM" id="SSF52540">
    <property type="entry name" value="P-loop containing nucleoside triphosphate hydrolases"/>
    <property type="match status" value="1"/>
</dbReference>
<dbReference type="InterPro" id="IPR027417">
    <property type="entry name" value="P-loop_NTPase"/>
</dbReference>
<protein>
    <recommendedName>
        <fullName evidence="4">Helicase C-terminal domain-containing protein</fullName>
    </recommendedName>
</protein>
<dbReference type="Proteomes" id="UP001437256">
    <property type="component" value="Unassembled WGS sequence"/>
</dbReference>
<feature type="region of interest" description="Disordered" evidence="1">
    <location>
        <begin position="278"/>
        <end position="371"/>
    </location>
</feature>
<feature type="region of interest" description="Disordered" evidence="1">
    <location>
        <begin position="166"/>
        <end position="192"/>
    </location>
</feature>
<name>A0ABR2Z7E7_9AGAR</name>
<evidence type="ECO:0000256" key="1">
    <source>
        <dbReference type="SAM" id="MobiDB-lite"/>
    </source>
</evidence>
<proteinExistence type="predicted"/>
<evidence type="ECO:0008006" key="4">
    <source>
        <dbReference type="Google" id="ProtNLM"/>
    </source>
</evidence>
<evidence type="ECO:0000313" key="2">
    <source>
        <dbReference type="EMBL" id="KAL0056718.1"/>
    </source>
</evidence>
<keyword evidence="3" id="KW-1185">Reference proteome</keyword>
<dbReference type="EMBL" id="JBBXMP010001031">
    <property type="protein sequence ID" value="KAL0056718.1"/>
    <property type="molecule type" value="Genomic_DNA"/>
</dbReference>
<dbReference type="Gene3D" id="3.40.50.300">
    <property type="entry name" value="P-loop containing nucleotide triphosphate hydrolases"/>
    <property type="match status" value="1"/>
</dbReference>
<feature type="compositionally biased region" description="Basic and acidic residues" evidence="1">
    <location>
        <begin position="179"/>
        <end position="192"/>
    </location>
</feature>
<accession>A0ABR2Z7E7</accession>
<comment type="caution">
    <text evidence="2">The sequence shown here is derived from an EMBL/GenBank/DDBJ whole genome shotgun (WGS) entry which is preliminary data.</text>
</comment>
<reference evidence="2 3" key="1">
    <citation type="submission" date="2024-05" db="EMBL/GenBank/DDBJ databases">
        <title>A draft genome resource for the thread blight pathogen Marasmius tenuissimus strain MS-2.</title>
        <authorList>
            <person name="Yulfo-Soto G.E."/>
            <person name="Baruah I.K."/>
            <person name="Amoako-Attah I."/>
            <person name="Bukari Y."/>
            <person name="Meinhardt L.W."/>
            <person name="Bailey B.A."/>
            <person name="Cohen S.P."/>
        </authorList>
    </citation>
    <scope>NUCLEOTIDE SEQUENCE [LARGE SCALE GENOMIC DNA]</scope>
    <source>
        <strain evidence="2 3">MS-2</strain>
    </source>
</reference>